<reference evidence="2" key="2">
    <citation type="submission" date="2023-05" db="EMBL/GenBank/DDBJ databases">
        <authorList>
            <consortium name="Lawrence Berkeley National Laboratory"/>
            <person name="Steindorff A."/>
            <person name="Hensen N."/>
            <person name="Bonometti L."/>
            <person name="Westerberg I."/>
            <person name="Brannstrom I.O."/>
            <person name="Guillou S."/>
            <person name="Cros-Aarteil S."/>
            <person name="Calhoun S."/>
            <person name="Haridas S."/>
            <person name="Kuo A."/>
            <person name="Mondo S."/>
            <person name="Pangilinan J."/>
            <person name="Riley R."/>
            <person name="Labutti K."/>
            <person name="Andreopoulos B."/>
            <person name="Lipzen A."/>
            <person name="Chen C."/>
            <person name="Yanf M."/>
            <person name="Daum C."/>
            <person name="Ng V."/>
            <person name="Clum A."/>
            <person name="Ohm R."/>
            <person name="Martin F."/>
            <person name="Silar P."/>
            <person name="Natvig D."/>
            <person name="Lalanne C."/>
            <person name="Gautier V."/>
            <person name="Ament-Velasquez S.L."/>
            <person name="Kruys A."/>
            <person name="Hutchinson M.I."/>
            <person name="Powell A.J."/>
            <person name="Barry K."/>
            <person name="Miller A.N."/>
            <person name="Grigoriev I.V."/>
            <person name="Debuchy R."/>
            <person name="Gladieux P."/>
            <person name="Thoren M.H."/>
            <person name="Johannesson H."/>
        </authorList>
    </citation>
    <scope>NUCLEOTIDE SEQUENCE</scope>
    <source>
        <strain evidence="2">CBS 731.68</strain>
    </source>
</reference>
<feature type="region of interest" description="Disordered" evidence="1">
    <location>
        <begin position="109"/>
        <end position="154"/>
    </location>
</feature>
<organism evidence="2 3">
    <name type="scientific">Parathielavia appendiculata</name>
    <dbReference type="NCBI Taxonomy" id="2587402"/>
    <lineage>
        <taxon>Eukaryota</taxon>
        <taxon>Fungi</taxon>
        <taxon>Dikarya</taxon>
        <taxon>Ascomycota</taxon>
        <taxon>Pezizomycotina</taxon>
        <taxon>Sordariomycetes</taxon>
        <taxon>Sordariomycetidae</taxon>
        <taxon>Sordariales</taxon>
        <taxon>Chaetomiaceae</taxon>
        <taxon>Parathielavia</taxon>
    </lineage>
</organism>
<accession>A0AAN6TUG7</accession>
<dbReference type="EMBL" id="MU853236">
    <property type="protein sequence ID" value="KAK4120889.1"/>
    <property type="molecule type" value="Genomic_DNA"/>
</dbReference>
<reference evidence="2" key="1">
    <citation type="journal article" date="2023" name="Mol. Phylogenet. Evol.">
        <title>Genome-scale phylogeny and comparative genomics of the fungal order Sordariales.</title>
        <authorList>
            <person name="Hensen N."/>
            <person name="Bonometti L."/>
            <person name="Westerberg I."/>
            <person name="Brannstrom I.O."/>
            <person name="Guillou S."/>
            <person name="Cros-Aarteil S."/>
            <person name="Calhoun S."/>
            <person name="Haridas S."/>
            <person name="Kuo A."/>
            <person name="Mondo S."/>
            <person name="Pangilinan J."/>
            <person name="Riley R."/>
            <person name="LaButti K."/>
            <person name="Andreopoulos B."/>
            <person name="Lipzen A."/>
            <person name="Chen C."/>
            <person name="Yan M."/>
            <person name="Daum C."/>
            <person name="Ng V."/>
            <person name="Clum A."/>
            <person name="Steindorff A."/>
            <person name="Ohm R.A."/>
            <person name="Martin F."/>
            <person name="Silar P."/>
            <person name="Natvig D.O."/>
            <person name="Lalanne C."/>
            <person name="Gautier V."/>
            <person name="Ament-Velasquez S.L."/>
            <person name="Kruys A."/>
            <person name="Hutchinson M.I."/>
            <person name="Powell A.J."/>
            <person name="Barry K."/>
            <person name="Miller A.N."/>
            <person name="Grigoriev I.V."/>
            <person name="Debuchy R."/>
            <person name="Gladieux P."/>
            <person name="Hiltunen Thoren M."/>
            <person name="Johannesson H."/>
        </authorList>
    </citation>
    <scope>NUCLEOTIDE SEQUENCE</scope>
    <source>
        <strain evidence="2">CBS 731.68</strain>
    </source>
</reference>
<name>A0AAN6TUG7_9PEZI</name>
<evidence type="ECO:0000313" key="2">
    <source>
        <dbReference type="EMBL" id="KAK4120889.1"/>
    </source>
</evidence>
<dbReference type="GeneID" id="87834118"/>
<feature type="compositionally biased region" description="Acidic residues" evidence="1">
    <location>
        <begin position="120"/>
        <end position="147"/>
    </location>
</feature>
<evidence type="ECO:0000256" key="1">
    <source>
        <dbReference type="SAM" id="MobiDB-lite"/>
    </source>
</evidence>
<feature type="region of interest" description="Disordered" evidence="1">
    <location>
        <begin position="223"/>
        <end position="242"/>
    </location>
</feature>
<dbReference type="RefSeq" id="XP_062644660.1">
    <property type="nucleotide sequence ID" value="XM_062797349.1"/>
</dbReference>
<feature type="region of interest" description="Disordered" evidence="1">
    <location>
        <begin position="329"/>
        <end position="348"/>
    </location>
</feature>
<sequence length="393" mass="43358">MFSSLSFRSQKLDLGQPQKQPSRPQRTYTRMSFRPLSLAGFFPPKPEPGTQQGSHPSMIEQVNSPELHACDGTVSHGFEEVATSSITHGTIRSASSVAETHVSLARTRAERSSDTWNDTETFEVGEGDEEYWEDDGEESDEDDELDSTDSSNTAKHVWRSDVERMRVAFRRARASARKVDLHRAPFFPQTLDGYVGLKADGIEEKAARLLAKVEAKEKMLRALEKDERNPPRAPPSTPPTLATLPLTYADGHSAILAHPNNPFTPSRRPPTCDWPTTAELTSEGDSRIRRCDPVSASSYYYFLSFSSNDTTTITNNNEPIFDDDKYTPDADADADMAPPEAGHGAGAWGRLGRYLPVPRLRGVIDPRLGLAPQEVDALVRGHGAAGMVEEMSL</sequence>
<dbReference type="Proteomes" id="UP001302602">
    <property type="component" value="Unassembled WGS sequence"/>
</dbReference>
<gene>
    <name evidence="2" type="ORF">N657DRAFT_700964</name>
</gene>
<feature type="region of interest" description="Disordered" evidence="1">
    <location>
        <begin position="1"/>
        <end position="26"/>
    </location>
</feature>
<evidence type="ECO:0000313" key="3">
    <source>
        <dbReference type="Proteomes" id="UP001302602"/>
    </source>
</evidence>
<protein>
    <submittedName>
        <fullName evidence="2">Uncharacterized protein</fullName>
    </submittedName>
</protein>
<proteinExistence type="predicted"/>
<feature type="region of interest" description="Disordered" evidence="1">
    <location>
        <begin position="37"/>
        <end position="56"/>
    </location>
</feature>
<comment type="caution">
    <text evidence="2">The sequence shown here is derived from an EMBL/GenBank/DDBJ whole genome shotgun (WGS) entry which is preliminary data.</text>
</comment>
<keyword evidence="3" id="KW-1185">Reference proteome</keyword>
<feature type="compositionally biased region" description="Polar residues" evidence="1">
    <location>
        <begin position="17"/>
        <end position="26"/>
    </location>
</feature>
<dbReference type="AlphaFoldDB" id="A0AAN6TUG7"/>